<accession>A0A9R1UNK1</accession>
<comment type="caution">
    <text evidence="2">The sequence shown here is derived from an EMBL/GenBank/DDBJ whole genome shotgun (WGS) entry which is preliminary data.</text>
</comment>
<gene>
    <name evidence="2" type="ORF">LSAT_V11C800390930</name>
</gene>
<evidence type="ECO:0000313" key="2">
    <source>
        <dbReference type="EMBL" id="KAJ0190125.1"/>
    </source>
</evidence>
<dbReference type="EMBL" id="NBSK02000008">
    <property type="protein sequence ID" value="KAJ0190125.1"/>
    <property type="molecule type" value="Genomic_DNA"/>
</dbReference>
<feature type="region of interest" description="Disordered" evidence="1">
    <location>
        <begin position="285"/>
        <end position="393"/>
    </location>
</feature>
<sequence length="393" mass="43388">MYLIQGVHSSPPTTPVTTKPLSPTRSIETNPVLGGEDSEFDSTYFNPYRVQSDDDDDDAPLTKRHLKAVTDKLDKLLSSSSAGPYSEVALKALFSSAVKEHDTSISNAAKAIDASNSQCQKASLAVEASTKDYKEATTKVEKLILEAQIFLDSLQEAAQKNAHRVNASVDFLKRSLEAELSQLGVAHKAIEAANEELHSKFDDRLTQLEAELANFKLRTTTKELDDLNSEREVIHSSVGDVSSILLHLLDAHDSILTISIRRHLAEKLRTALDILSRIEGVSETAVLPKQGGEKKSQEGKPEKTQPPPPPEPKSTTGPKDNVASASKGQKKKKIIDEDDEDEDDDIDNIIKGAPSKPDPKFKPSDQELREKMDRLEKEMKEKELLEKKKSMFP</sequence>
<evidence type="ECO:0000313" key="3">
    <source>
        <dbReference type="Proteomes" id="UP000235145"/>
    </source>
</evidence>
<organism evidence="2 3">
    <name type="scientific">Lactuca sativa</name>
    <name type="common">Garden lettuce</name>
    <dbReference type="NCBI Taxonomy" id="4236"/>
    <lineage>
        <taxon>Eukaryota</taxon>
        <taxon>Viridiplantae</taxon>
        <taxon>Streptophyta</taxon>
        <taxon>Embryophyta</taxon>
        <taxon>Tracheophyta</taxon>
        <taxon>Spermatophyta</taxon>
        <taxon>Magnoliopsida</taxon>
        <taxon>eudicotyledons</taxon>
        <taxon>Gunneridae</taxon>
        <taxon>Pentapetalae</taxon>
        <taxon>asterids</taxon>
        <taxon>campanulids</taxon>
        <taxon>Asterales</taxon>
        <taxon>Asteraceae</taxon>
        <taxon>Cichorioideae</taxon>
        <taxon>Cichorieae</taxon>
        <taxon>Lactucinae</taxon>
        <taxon>Lactuca</taxon>
    </lineage>
</organism>
<protein>
    <submittedName>
        <fullName evidence="2">Uncharacterized protein</fullName>
    </submittedName>
</protein>
<dbReference type="Proteomes" id="UP000235145">
    <property type="component" value="Unassembled WGS sequence"/>
</dbReference>
<feature type="compositionally biased region" description="Basic and acidic residues" evidence="1">
    <location>
        <begin position="291"/>
        <end position="303"/>
    </location>
</feature>
<feature type="region of interest" description="Disordered" evidence="1">
    <location>
        <begin position="1"/>
        <end position="40"/>
    </location>
</feature>
<dbReference type="AlphaFoldDB" id="A0A9R1UNK1"/>
<feature type="compositionally biased region" description="Acidic residues" evidence="1">
    <location>
        <begin position="336"/>
        <end position="347"/>
    </location>
</feature>
<evidence type="ECO:0000256" key="1">
    <source>
        <dbReference type="SAM" id="MobiDB-lite"/>
    </source>
</evidence>
<reference evidence="2 3" key="1">
    <citation type="journal article" date="2017" name="Nat. Commun.">
        <title>Genome assembly with in vitro proximity ligation data and whole-genome triplication in lettuce.</title>
        <authorList>
            <person name="Reyes-Chin-Wo S."/>
            <person name="Wang Z."/>
            <person name="Yang X."/>
            <person name="Kozik A."/>
            <person name="Arikit S."/>
            <person name="Song C."/>
            <person name="Xia L."/>
            <person name="Froenicke L."/>
            <person name="Lavelle D.O."/>
            <person name="Truco M.J."/>
            <person name="Xia R."/>
            <person name="Zhu S."/>
            <person name="Xu C."/>
            <person name="Xu H."/>
            <person name="Xu X."/>
            <person name="Cox K."/>
            <person name="Korf I."/>
            <person name="Meyers B.C."/>
            <person name="Michelmore R.W."/>
        </authorList>
    </citation>
    <scope>NUCLEOTIDE SEQUENCE [LARGE SCALE GENOMIC DNA]</scope>
    <source>
        <strain evidence="3">cv. Salinas</strain>
        <tissue evidence="2">Seedlings</tissue>
    </source>
</reference>
<feature type="compositionally biased region" description="Low complexity" evidence="1">
    <location>
        <begin position="9"/>
        <end position="24"/>
    </location>
</feature>
<feature type="compositionally biased region" description="Basic and acidic residues" evidence="1">
    <location>
        <begin position="357"/>
        <end position="393"/>
    </location>
</feature>
<keyword evidence="3" id="KW-1185">Reference proteome</keyword>
<name>A0A9R1UNK1_LACSA</name>
<proteinExistence type="predicted"/>